<evidence type="ECO:0000313" key="2">
    <source>
        <dbReference type="Proteomes" id="UP000462435"/>
    </source>
</evidence>
<dbReference type="Proteomes" id="UP000462435">
    <property type="component" value="Unassembled WGS sequence"/>
</dbReference>
<evidence type="ECO:0000313" key="1">
    <source>
        <dbReference type="EMBL" id="KAF1045464.1"/>
    </source>
</evidence>
<comment type="caution">
    <text evidence="1">The sequence shown here is derived from an EMBL/GenBank/DDBJ whole genome shotgun (WGS) entry which is preliminary data.</text>
</comment>
<dbReference type="AlphaFoldDB" id="A0A7V8FY79"/>
<name>A0A7V8FY79_9BURK</name>
<dbReference type="EMBL" id="WNDX01000030">
    <property type="protein sequence ID" value="KAF1045464.1"/>
    <property type="molecule type" value="Genomic_DNA"/>
</dbReference>
<protein>
    <submittedName>
        <fullName evidence="1">Uncharacterized protein</fullName>
    </submittedName>
</protein>
<accession>A0A7V8FY79</accession>
<proteinExistence type="predicted"/>
<organism evidence="1 2">
    <name type="scientific">Herbaspirillum frisingense</name>
    <dbReference type="NCBI Taxonomy" id="92645"/>
    <lineage>
        <taxon>Bacteria</taxon>
        <taxon>Pseudomonadati</taxon>
        <taxon>Pseudomonadota</taxon>
        <taxon>Betaproteobacteria</taxon>
        <taxon>Burkholderiales</taxon>
        <taxon>Oxalobacteraceae</taxon>
        <taxon>Herbaspirillum</taxon>
    </lineage>
</organism>
<gene>
    <name evidence="1" type="ORF">GAK35_01335</name>
</gene>
<reference evidence="2" key="1">
    <citation type="journal article" date="2020" name="MBio">
        <title>Horizontal gene transfer to a defensive symbiont with a reduced genome amongst a multipartite beetle microbiome.</title>
        <authorList>
            <person name="Waterworth S.C."/>
            <person name="Florez L.V."/>
            <person name="Rees E.R."/>
            <person name="Hertweck C."/>
            <person name="Kaltenpoth M."/>
            <person name="Kwan J.C."/>
        </authorList>
    </citation>
    <scope>NUCLEOTIDE SEQUENCE [LARGE SCALE GENOMIC DNA]</scope>
</reference>
<sequence>MAIRPEEVKQTGRLCLDGKAEQRFSLQDRTGMAATP</sequence>